<protein>
    <submittedName>
        <fullName evidence="1">Uncharacterized protein</fullName>
    </submittedName>
</protein>
<proteinExistence type="predicted"/>
<dbReference type="Proteomes" id="UP000749646">
    <property type="component" value="Unassembled WGS sequence"/>
</dbReference>
<evidence type="ECO:0000313" key="1">
    <source>
        <dbReference type="EMBL" id="KAF9948383.1"/>
    </source>
</evidence>
<sequence length="119" mass="13387">ISVTRAAPASLDAIDLSTKDADARRNVLPDGPSISLNKRATGKFYYELPQKILWIDNPEDEKCYSTDTKEIRSARNLTERKAVLYFDSNCVKEGATLYPGKSGGFRYLKLYGFKFKPAE</sequence>
<accession>A0A9P6IUH9</accession>
<name>A0A9P6IUH9_9FUNG</name>
<reference evidence="1" key="1">
    <citation type="journal article" date="2020" name="Fungal Divers.">
        <title>Resolving the Mortierellaceae phylogeny through synthesis of multi-gene phylogenetics and phylogenomics.</title>
        <authorList>
            <person name="Vandepol N."/>
            <person name="Liber J."/>
            <person name="Desiro A."/>
            <person name="Na H."/>
            <person name="Kennedy M."/>
            <person name="Barry K."/>
            <person name="Grigoriev I.V."/>
            <person name="Miller A.N."/>
            <person name="O'Donnell K."/>
            <person name="Stajich J.E."/>
            <person name="Bonito G."/>
        </authorList>
    </citation>
    <scope>NUCLEOTIDE SEQUENCE</scope>
    <source>
        <strain evidence="1">MES-2147</strain>
    </source>
</reference>
<dbReference type="EMBL" id="JAAAHW010007428">
    <property type="protein sequence ID" value="KAF9948383.1"/>
    <property type="molecule type" value="Genomic_DNA"/>
</dbReference>
<gene>
    <name evidence="1" type="ORF">BGZ65_008098</name>
</gene>
<comment type="caution">
    <text evidence="1">The sequence shown here is derived from an EMBL/GenBank/DDBJ whole genome shotgun (WGS) entry which is preliminary data.</text>
</comment>
<evidence type="ECO:0000313" key="2">
    <source>
        <dbReference type="Proteomes" id="UP000749646"/>
    </source>
</evidence>
<dbReference type="AlphaFoldDB" id="A0A9P6IUH9"/>
<feature type="non-terminal residue" evidence="1">
    <location>
        <position position="1"/>
    </location>
</feature>
<keyword evidence="2" id="KW-1185">Reference proteome</keyword>
<organism evidence="1 2">
    <name type="scientific">Modicella reniformis</name>
    <dbReference type="NCBI Taxonomy" id="1440133"/>
    <lineage>
        <taxon>Eukaryota</taxon>
        <taxon>Fungi</taxon>
        <taxon>Fungi incertae sedis</taxon>
        <taxon>Mucoromycota</taxon>
        <taxon>Mortierellomycotina</taxon>
        <taxon>Mortierellomycetes</taxon>
        <taxon>Mortierellales</taxon>
        <taxon>Mortierellaceae</taxon>
        <taxon>Modicella</taxon>
    </lineage>
</organism>